<accession>A0A9P6E2N2</accession>
<evidence type="ECO:0000313" key="3">
    <source>
        <dbReference type="Proteomes" id="UP000807306"/>
    </source>
</evidence>
<dbReference type="OrthoDB" id="3027218at2759"/>
<protein>
    <submittedName>
        <fullName evidence="2">Uncharacterized protein</fullName>
    </submittedName>
</protein>
<proteinExistence type="predicted"/>
<comment type="caution">
    <text evidence="2">The sequence shown here is derived from an EMBL/GenBank/DDBJ whole genome shotgun (WGS) entry which is preliminary data.</text>
</comment>
<name>A0A9P6E2N2_9AGAR</name>
<dbReference type="EMBL" id="MU158077">
    <property type="protein sequence ID" value="KAF9521408.1"/>
    <property type="molecule type" value="Genomic_DNA"/>
</dbReference>
<feature type="compositionally biased region" description="Basic and acidic residues" evidence="1">
    <location>
        <begin position="29"/>
        <end position="44"/>
    </location>
</feature>
<organism evidence="2 3">
    <name type="scientific">Crepidotus variabilis</name>
    <dbReference type="NCBI Taxonomy" id="179855"/>
    <lineage>
        <taxon>Eukaryota</taxon>
        <taxon>Fungi</taxon>
        <taxon>Dikarya</taxon>
        <taxon>Basidiomycota</taxon>
        <taxon>Agaricomycotina</taxon>
        <taxon>Agaricomycetes</taxon>
        <taxon>Agaricomycetidae</taxon>
        <taxon>Agaricales</taxon>
        <taxon>Agaricineae</taxon>
        <taxon>Crepidotaceae</taxon>
        <taxon>Crepidotus</taxon>
    </lineage>
</organism>
<gene>
    <name evidence="2" type="ORF">CPB83DRAFT_887933</name>
</gene>
<reference evidence="2" key="1">
    <citation type="submission" date="2020-11" db="EMBL/GenBank/DDBJ databases">
        <authorList>
            <consortium name="DOE Joint Genome Institute"/>
            <person name="Ahrendt S."/>
            <person name="Riley R."/>
            <person name="Andreopoulos W."/>
            <person name="Labutti K."/>
            <person name="Pangilinan J."/>
            <person name="Ruiz-Duenas F.J."/>
            <person name="Barrasa J.M."/>
            <person name="Sanchez-Garcia M."/>
            <person name="Camarero S."/>
            <person name="Miyauchi S."/>
            <person name="Serrano A."/>
            <person name="Linde D."/>
            <person name="Babiker R."/>
            <person name="Drula E."/>
            <person name="Ayuso-Fernandez I."/>
            <person name="Pacheco R."/>
            <person name="Padilla G."/>
            <person name="Ferreira P."/>
            <person name="Barriuso J."/>
            <person name="Kellner H."/>
            <person name="Castanera R."/>
            <person name="Alfaro M."/>
            <person name="Ramirez L."/>
            <person name="Pisabarro A.G."/>
            <person name="Kuo A."/>
            <person name="Tritt A."/>
            <person name="Lipzen A."/>
            <person name="He G."/>
            <person name="Yan M."/>
            <person name="Ng V."/>
            <person name="Cullen D."/>
            <person name="Martin F."/>
            <person name="Rosso M.-N."/>
            <person name="Henrissat B."/>
            <person name="Hibbett D."/>
            <person name="Martinez A.T."/>
            <person name="Grigoriev I.V."/>
        </authorList>
    </citation>
    <scope>NUCLEOTIDE SEQUENCE</scope>
    <source>
        <strain evidence="2">CBS 506.95</strain>
    </source>
</reference>
<keyword evidence="3" id="KW-1185">Reference proteome</keyword>
<feature type="region of interest" description="Disordered" evidence="1">
    <location>
        <begin position="1"/>
        <end position="44"/>
    </location>
</feature>
<dbReference type="AlphaFoldDB" id="A0A9P6E2N2"/>
<sequence length="222" mass="25707">MGRTSKYATETERLAARKAQKAQYRATPRAKELRSEQNRRAYERHHPFKYTMRLPDTPKFVLKLAALPLPLDSTVFKAHLTRTEPFSSEYAVWDNPPPYHVSPLLLSGGLDDTINALHGHRTRLQFETEKARIKSYHQEAHQEVWMEVHQSLFRLICESKTLKKSLRGFKPSALDHQMGCHLLQWKARCIVALTEDWKALSEDTVGIIMVHKKRWHGTGLAD</sequence>
<evidence type="ECO:0000313" key="2">
    <source>
        <dbReference type="EMBL" id="KAF9521408.1"/>
    </source>
</evidence>
<evidence type="ECO:0000256" key="1">
    <source>
        <dbReference type="SAM" id="MobiDB-lite"/>
    </source>
</evidence>
<dbReference type="Proteomes" id="UP000807306">
    <property type="component" value="Unassembled WGS sequence"/>
</dbReference>